<feature type="domain" description="Histidine kinase" evidence="7">
    <location>
        <begin position="92"/>
        <end position="328"/>
    </location>
</feature>
<dbReference type="SUPFAM" id="SSF55781">
    <property type="entry name" value="GAF domain-like"/>
    <property type="match status" value="1"/>
</dbReference>
<keyword evidence="5" id="KW-0418">Kinase</keyword>
<dbReference type="PROSITE" id="PS50109">
    <property type="entry name" value="HIS_KIN"/>
    <property type="match status" value="1"/>
</dbReference>
<dbReference type="CDD" id="cd00082">
    <property type="entry name" value="HisKA"/>
    <property type="match status" value="1"/>
</dbReference>
<dbReference type="EC" id="2.7.13.3" evidence="2"/>
<dbReference type="SMART" id="SM00388">
    <property type="entry name" value="HisKA"/>
    <property type="match status" value="1"/>
</dbReference>
<reference evidence="8 9" key="1">
    <citation type="submission" date="2017-09" db="EMBL/GenBank/DDBJ databases">
        <title>Depth-based differentiation of microbial function through sediment-hosted aquifers and enrichment of novel symbionts in the deep terrestrial subsurface.</title>
        <authorList>
            <person name="Probst A.J."/>
            <person name="Ladd B."/>
            <person name="Jarett J.K."/>
            <person name="Geller-Mcgrath D.E."/>
            <person name="Sieber C.M."/>
            <person name="Emerson J.B."/>
            <person name="Anantharaman K."/>
            <person name="Thomas B.C."/>
            <person name="Malmstrom R."/>
            <person name="Stieglmeier M."/>
            <person name="Klingl A."/>
            <person name="Woyke T."/>
            <person name="Ryan C.M."/>
            <person name="Banfield J.F."/>
        </authorList>
    </citation>
    <scope>NUCLEOTIDE SEQUENCE [LARGE SCALE GENOMIC DNA]</scope>
    <source>
        <strain evidence="8">CG08_land_8_20_14_0_20_40_16</strain>
    </source>
</reference>
<comment type="catalytic activity">
    <reaction evidence="1">
        <text>ATP + protein L-histidine = ADP + protein N-phospho-L-histidine.</text>
        <dbReference type="EC" id="2.7.13.3"/>
    </reaction>
</comment>
<evidence type="ECO:0000256" key="2">
    <source>
        <dbReference type="ARBA" id="ARBA00012438"/>
    </source>
</evidence>
<dbReference type="SUPFAM" id="SSF55874">
    <property type="entry name" value="ATPase domain of HSP90 chaperone/DNA topoisomerase II/histidine kinase"/>
    <property type="match status" value="1"/>
</dbReference>
<dbReference type="Pfam" id="PF02518">
    <property type="entry name" value="HATPase_c"/>
    <property type="match status" value="1"/>
</dbReference>
<dbReference type="Pfam" id="PF00512">
    <property type="entry name" value="HisKA"/>
    <property type="match status" value="1"/>
</dbReference>
<dbReference type="InterPro" id="IPR003594">
    <property type="entry name" value="HATPase_dom"/>
</dbReference>
<evidence type="ECO:0000259" key="7">
    <source>
        <dbReference type="PROSITE" id="PS50109"/>
    </source>
</evidence>
<gene>
    <name evidence="8" type="ORF">COT24_03820</name>
</gene>
<dbReference type="InterPro" id="IPR003018">
    <property type="entry name" value="GAF"/>
</dbReference>
<sequence length="351" mass="39097">MKRIEASLCLPLIIKNKLIGIIVLGEKISKDAYTKEDFDLLATLSNQASVAIENASLYNNMEEIVDSQTKDIKDKNIRLEKLLKVQSEFLDISSHQLRTPVSVIKGVTTMMLEGDMDNLPKEKKNKFLQAIADKSVKLENIINDILSASEFDSAKFAIKANTPQIPIEKVIEDAVKSSKLEAEQRNIDLIWQKPLKPLPEIRGESRYLEQAVGNLISNALKYTPSTKMVKEARAQREIKGVVKVEVSKDKDGILVKVSDNGIGIPQDEVKKLFAKFARASNATAMYTDGSGLGLFIVKEIIDGHKGKVWVESEIDKGSTFYILLPVAGKVDAIGSIIKEEVKVYNRYYGKK</sequence>
<dbReference type="InterPro" id="IPR036097">
    <property type="entry name" value="HisK_dim/P_sf"/>
</dbReference>
<dbReference type="Gene3D" id="3.30.450.40">
    <property type="match status" value="1"/>
</dbReference>
<comment type="caution">
    <text evidence="8">The sequence shown here is derived from an EMBL/GenBank/DDBJ whole genome shotgun (WGS) entry which is preliminary data.</text>
</comment>
<keyword evidence="6" id="KW-0902">Two-component regulatory system</keyword>
<dbReference type="Gene3D" id="1.10.287.130">
    <property type="match status" value="1"/>
</dbReference>
<dbReference type="CDD" id="cd00075">
    <property type="entry name" value="HATPase"/>
    <property type="match status" value="1"/>
</dbReference>
<evidence type="ECO:0000313" key="9">
    <source>
        <dbReference type="Proteomes" id="UP000231542"/>
    </source>
</evidence>
<dbReference type="EMBL" id="PEXU01000046">
    <property type="protein sequence ID" value="PIS42382.1"/>
    <property type="molecule type" value="Genomic_DNA"/>
</dbReference>
<dbReference type="InterPro" id="IPR029016">
    <property type="entry name" value="GAF-like_dom_sf"/>
</dbReference>
<dbReference type="SMART" id="SM00387">
    <property type="entry name" value="HATPase_c"/>
    <property type="match status" value="1"/>
</dbReference>
<dbReference type="InterPro" id="IPR004358">
    <property type="entry name" value="Sig_transdc_His_kin-like_C"/>
</dbReference>
<dbReference type="InterPro" id="IPR036890">
    <property type="entry name" value="HATPase_C_sf"/>
</dbReference>
<dbReference type="AlphaFoldDB" id="A0A2H0YXC3"/>
<dbReference type="PANTHER" id="PTHR43711:SF31">
    <property type="entry name" value="HISTIDINE KINASE"/>
    <property type="match status" value="1"/>
</dbReference>
<dbReference type="PANTHER" id="PTHR43711">
    <property type="entry name" value="TWO-COMPONENT HISTIDINE KINASE"/>
    <property type="match status" value="1"/>
</dbReference>
<accession>A0A2H0YXC3</accession>
<dbReference type="Gene3D" id="3.30.565.10">
    <property type="entry name" value="Histidine kinase-like ATPase, C-terminal domain"/>
    <property type="match status" value="1"/>
</dbReference>
<dbReference type="Pfam" id="PF13185">
    <property type="entry name" value="GAF_2"/>
    <property type="match status" value="1"/>
</dbReference>
<dbReference type="InterPro" id="IPR005467">
    <property type="entry name" value="His_kinase_dom"/>
</dbReference>
<evidence type="ECO:0000256" key="1">
    <source>
        <dbReference type="ARBA" id="ARBA00000085"/>
    </source>
</evidence>
<name>A0A2H0YXC3_9BACT</name>
<dbReference type="PRINTS" id="PR00344">
    <property type="entry name" value="BCTRLSENSOR"/>
</dbReference>
<evidence type="ECO:0000256" key="5">
    <source>
        <dbReference type="ARBA" id="ARBA00022777"/>
    </source>
</evidence>
<dbReference type="InterPro" id="IPR003661">
    <property type="entry name" value="HisK_dim/P_dom"/>
</dbReference>
<evidence type="ECO:0000313" key="8">
    <source>
        <dbReference type="EMBL" id="PIS42382.1"/>
    </source>
</evidence>
<dbReference type="SUPFAM" id="SSF47384">
    <property type="entry name" value="Homodimeric domain of signal transducing histidine kinase"/>
    <property type="match status" value="1"/>
</dbReference>
<dbReference type="GO" id="GO:0000155">
    <property type="term" value="F:phosphorelay sensor kinase activity"/>
    <property type="evidence" value="ECO:0007669"/>
    <property type="project" value="InterPro"/>
</dbReference>
<dbReference type="Proteomes" id="UP000231542">
    <property type="component" value="Unassembled WGS sequence"/>
</dbReference>
<keyword evidence="4" id="KW-0808">Transferase</keyword>
<evidence type="ECO:0000256" key="6">
    <source>
        <dbReference type="ARBA" id="ARBA00023012"/>
    </source>
</evidence>
<dbReference type="InterPro" id="IPR050736">
    <property type="entry name" value="Sensor_HK_Regulatory"/>
</dbReference>
<organism evidence="8 9">
    <name type="scientific">Candidatus Kerfeldbacteria bacterium CG08_land_8_20_14_0_20_40_16</name>
    <dbReference type="NCBI Taxonomy" id="2014244"/>
    <lineage>
        <taxon>Bacteria</taxon>
        <taxon>Candidatus Kerfeldiibacteriota</taxon>
    </lineage>
</organism>
<dbReference type="FunFam" id="3.30.565.10:FF:000006">
    <property type="entry name" value="Sensor histidine kinase WalK"/>
    <property type="match status" value="1"/>
</dbReference>
<evidence type="ECO:0000256" key="4">
    <source>
        <dbReference type="ARBA" id="ARBA00022679"/>
    </source>
</evidence>
<protein>
    <recommendedName>
        <fullName evidence="2">histidine kinase</fullName>
        <ecNumber evidence="2">2.7.13.3</ecNumber>
    </recommendedName>
</protein>
<evidence type="ECO:0000256" key="3">
    <source>
        <dbReference type="ARBA" id="ARBA00022553"/>
    </source>
</evidence>
<proteinExistence type="predicted"/>
<keyword evidence="3" id="KW-0597">Phosphoprotein</keyword>